<keyword evidence="3" id="KW-1185">Reference proteome</keyword>
<organism evidence="2 3">
    <name type="scientific">Chondrus crispus</name>
    <name type="common">Carrageen Irish moss</name>
    <name type="synonym">Polymorpha crispa</name>
    <dbReference type="NCBI Taxonomy" id="2769"/>
    <lineage>
        <taxon>Eukaryota</taxon>
        <taxon>Rhodophyta</taxon>
        <taxon>Florideophyceae</taxon>
        <taxon>Rhodymeniophycidae</taxon>
        <taxon>Gigartinales</taxon>
        <taxon>Gigartinaceae</taxon>
        <taxon>Chondrus</taxon>
    </lineage>
</organism>
<feature type="region of interest" description="Disordered" evidence="1">
    <location>
        <begin position="196"/>
        <end position="221"/>
    </location>
</feature>
<dbReference type="Proteomes" id="UP000012073">
    <property type="component" value="Unassembled WGS sequence"/>
</dbReference>
<name>R7QLR1_CHOCR</name>
<evidence type="ECO:0000256" key="1">
    <source>
        <dbReference type="SAM" id="MobiDB-lite"/>
    </source>
</evidence>
<dbReference type="GeneID" id="17325939"/>
<reference evidence="3" key="1">
    <citation type="journal article" date="2013" name="Proc. Natl. Acad. Sci. U.S.A.">
        <title>Genome structure and metabolic features in the red seaweed Chondrus crispus shed light on evolution of the Archaeplastida.</title>
        <authorList>
            <person name="Collen J."/>
            <person name="Porcel B."/>
            <person name="Carre W."/>
            <person name="Ball S.G."/>
            <person name="Chaparro C."/>
            <person name="Tonon T."/>
            <person name="Barbeyron T."/>
            <person name="Michel G."/>
            <person name="Noel B."/>
            <person name="Valentin K."/>
            <person name="Elias M."/>
            <person name="Artiguenave F."/>
            <person name="Arun A."/>
            <person name="Aury J.M."/>
            <person name="Barbosa-Neto J.F."/>
            <person name="Bothwell J.H."/>
            <person name="Bouget F.Y."/>
            <person name="Brillet L."/>
            <person name="Cabello-Hurtado F."/>
            <person name="Capella-Gutierrez S."/>
            <person name="Charrier B."/>
            <person name="Cladiere L."/>
            <person name="Cock J.M."/>
            <person name="Coelho S.M."/>
            <person name="Colleoni C."/>
            <person name="Czjzek M."/>
            <person name="Da Silva C."/>
            <person name="Delage L."/>
            <person name="Denoeud F."/>
            <person name="Deschamps P."/>
            <person name="Dittami S.M."/>
            <person name="Gabaldon T."/>
            <person name="Gachon C.M."/>
            <person name="Groisillier A."/>
            <person name="Herve C."/>
            <person name="Jabbari K."/>
            <person name="Katinka M."/>
            <person name="Kloareg B."/>
            <person name="Kowalczyk N."/>
            <person name="Labadie K."/>
            <person name="Leblanc C."/>
            <person name="Lopez P.J."/>
            <person name="McLachlan D.H."/>
            <person name="Meslet-Cladiere L."/>
            <person name="Moustafa A."/>
            <person name="Nehr Z."/>
            <person name="Nyvall Collen P."/>
            <person name="Panaud O."/>
            <person name="Partensky F."/>
            <person name="Poulain J."/>
            <person name="Rensing S.A."/>
            <person name="Rousvoal S."/>
            <person name="Samson G."/>
            <person name="Symeonidi A."/>
            <person name="Weissenbach J."/>
            <person name="Zambounis A."/>
            <person name="Wincker P."/>
            <person name="Boyen C."/>
        </authorList>
    </citation>
    <scope>NUCLEOTIDE SEQUENCE [LARGE SCALE GENOMIC DNA]</scope>
    <source>
        <strain evidence="3">cv. Stackhouse</strain>
    </source>
</reference>
<dbReference type="AlphaFoldDB" id="R7QLR1"/>
<evidence type="ECO:0000313" key="3">
    <source>
        <dbReference type="Proteomes" id="UP000012073"/>
    </source>
</evidence>
<protein>
    <submittedName>
        <fullName evidence="2">Uncharacterized protein</fullName>
    </submittedName>
</protein>
<accession>R7QLR1</accession>
<dbReference type="EMBL" id="HG001918">
    <property type="protein sequence ID" value="CDF38335.1"/>
    <property type="molecule type" value="Genomic_DNA"/>
</dbReference>
<dbReference type="Gramene" id="CDF38335">
    <property type="protein sequence ID" value="CDF38335"/>
    <property type="gene ID" value="CHC_T00000935001"/>
</dbReference>
<proteinExistence type="predicted"/>
<feature type="region of interest" description="Disordered" evidence="1">
    <location>
        <begin position="271"/>
        <end position="303"/>
    </location>
</feature>
<evidence type="ECO:0000313" key="2">
    <source>
        <dbReference type="EMBL" id="CDF38335.1"/>
    </source>
</evidence>
<feature type="compositionally biased region" description="Polar residues" evidence="1">
    <location>
        <begin position="196"/>
        <end position="206"/>
    </location>
</feature>
<dbReference type="RefSeq" id="XP_005718220.1">
    <property type="nucleotide sequence ID" value="XM_005718163.1"/>
</dbReference>
<sequence>MQPIRKSPLVPSAPELNKLRWSGCCIRILVTSSSPATDAWRSPSTTSRSQSSSSSPLSLLAFASRRMSRNCRWISLISSSLKPAKDSLWKPLGVRFGIIILTSPLTSTVESIREGSSSPRSPVPLVVSSVPSVPWRCDGRGRSDTAACRKEPSVSISASGMSWSRTSFPELIILMRTKAGSSFSFSKMRETTVETGWDTSSSNSWTVPPGKPMRTGRMSRFSDSACGKMTSVITRGRARRLRADQHSSSPEDDVVVRAFRREVVIGKQEGCCAQAPKQRDMSPMSPTQPSSGIFYESSVRNIP</sequence>
<gene>
    <name evidence="2" type="ORF">CHC_T00000935001</name>
</gene>
<dbReference type="KEGG" id="ccp:CHC_T00000935001"/>